<organism evidence="2 3">
    <name type="scientific">Kipferlia bialata</name>
    <dbReference type="NCBI Taxonomy" id="797122"/>
    <lineage>
        <taxon>Eukaryota</taxon>
        <taxon>Metamonada</taxon>
        <taxon>Carpediemonas-like organisms</taxon>
        <taxon>Kipferlia</taxon>
    </lineage>
</organism>
<proteinExistence type="predicted"/>
<keyword evidence="3" id="KW-1185">Reference proteome</keyword>
<dbReference type="EMBL" id="BDIP01001854">
    <property type="protein sequence ID" value="GIQ85270.1"/>
    <property type="molecule type" value="Genomic_DNA"/>
</dbReference>
<evidence type="ECO:0000313" key="2">
    <source>
        <dbReference type="EMBL" id="GIQ85270.1"/>
    </source>
</evidence>
<reference evidence="2 3" key="1">
    <citation type="journal article" date="2018" name="PLoS ONE">
        <title>The draft genome of Kipferlia bialata reveals reductive genome evolution in fornicate parasites.</title>
        <authorList>
            <person name="Tanifuji G."/>
            <person name="Takabayashi S."/>
            <person name="Kume K."/>
            <person name="Takagi M."/>
            <person name="Nakayama T."/>
            <person name="Kamikawa R."/>
            <person name="Inagaki Y."/>
            <person name="Hashimoto T."/>
        </authorList>
    </citation>
    <scope>NUCLEOTIDE SEQUENCE [LARGE SCALE GENOMIC DNA]</scope>
    <source>
        <strain evidence="2">NY0173</strain>
    </source>
</reference>
<feature type="region of interest" description="Disordered" evidence="1">
    <location>
        <begin position="226"/>
        <end position="247"/>
    </location>
</feature>
<evidence type="ECO:0000256" key="1">
    <source>
        <dbReference type="SAM" id="MobiDB-lite"/>
    </source>
</evidence>
<sequence length="271" mass="28297">NTMMYGASTDSLSAAELTIGNHPISVRLSGVNLTTTVQVYSALNTDVTRDVVQSTDAVTGVKDVRTGVPAASESAIQVATDARVGGPATITCTINDTLGDSVENLSTVTLIVGSVSTDMGWVSADSLYSTEYTFTEDGDVTIGVSIDGVSFLTGTVQVDKSLFSRILKYSCIGFVCLVFSVSCVNRFCCKDPPKQEDTLIDSAVSEIPEADAEGPKVTEVCQGEDIPSQQTSSMAPTLPGAADMHDGNDDVLVSVVVSPLPDTSEASLKEM</sequence>
<name>A0A9K3D0B3_9EUKA</name>
<dbReference type="Proteomes" id="UP000265618">
    <property type="component" value="Unassembled WGS sequence"/>
</dbReference>
<gene>
    <name evidence="2" type="ORF">KIPB_006909</name>
</gene>
<comment type="caution">
    <text evidence="2">The sequence shown here is derived from an EMBL/GenBank/DDBJ whole genome shotgun (WGS) entry which is preliminary data.</text>
</comment>
<evidence type="ECO:0000313" key="3">
    <source>
        <dbReference type="Proteomes" id="UP000265618"/>
    </source>
</evidence>
<dbReference type="AlphaFoldDB" id="A0A9K3D0B3"/>
<protein>
    <submittedName>
        <fullName evidence="2">Uncharacterized protein</fullName>
    </submittedName>
</protein>
<feature type="non-terminal residue" evidence="2">
    <location>
        <position position="1"/>
    </location>
</feature>
<accession>A0A9K3D0B3</accession>